<proteinExistence type="predicted"/>
<organism evidence="1 2">
    <name type="scientific">Micromonospora echinospora</name>
    <name type="common">Micromonospora purpurea</name>
    <dbReference type="NCBI Taxonomy" id="1877"/>
    <lineage>
        <taxon>Bacteria</taxon>
        <taxon>Bacillati</taxon>
        <taxon>Actinomycetota</taxon>
        <taxon>Actinomycetes</taxon>
        <taxon>Micromonosporales</taxon>
        <taxon>Micromonosporaceae</taxon>
        <taxon>Micromonospora</taxon>
    </lineage>
</organism>
<evidence type="ECO:0000313" key="2">
    <source>
        <dbReference type="Proteomes" id="UP000618986"/>
    </source>
</evidence>
<keyword evidence="2" id="KW-1185">Reference proteome</keyword>
<accession>A0ABR6MD42</accession>
<sequence length="76" mass="8431">MWTCRTAPAHSSEEGLAESGWPRYSLSRIAVGRVVDGLTRMNLEDADAKLSLFQWIGRVVPANRRTPPAAEYCVDP</sequence>
<evidence type="ECO:0000313" key="1">
    <source>
        <dbReference type="EMBL" id="MBB5113295.1"/>
    </source>
</evidence>
<gene>
    <name evidence="1" type="ORF">FHU28_003134</name>
</gene>
<name>A0ABR6MD42_MICEC</name>
<dbReference type="Proteomes" id="UP000618986">
    <property type="component" value="Unassembled WGS sequence"/>
</dbReference>
<reference evidence="1 2" key="1">
    <citation type="submission" date="2020-08" db="EMBL/GenBank/DDBJ databases">
        <title>Sequencing the genomes of 1000 actinobacteria strains.</title>
        <authorList>
            <person name="Klenk H.-P."/>
        </authorList>
    </citation>
    <scope>NUCLEOTIDE SEQUENCE [LARGE SCALE GENOMIC DNA]</scope>
    <source>
        <strain evidence="1 2">DSM 43036</strain>
    </source>
</reference>
<protein>
    <submittedName>
        <fullName evidence="1">Uncharacterized protein</fullName>
    </submittedName>
</protein>
<comment type="caution">
    <text evidence="1">The sequence shown here is derived from an EMBL/GenBank/DDBJ whole genome shotgun (WGS) entry which is preliminary data.</text>
</comment>
<dbReference type="EMBL" id="JACHJC010000001">
    <property type="protein sequence ID" value="MBB5113295.1"/>
    <property type="molecule type" value="Genomic_DNA"/>
</dbReference>